<feature type="compositionally biased region" description="Basic and acidic residues" evidence="1">
    <location>
        <begin position="1045"/>
        <end position="1083"/>
    </location>
</feature>
<feature type="compositionally biased region" description="Basic and acidic residues" evidence="1">
    <location>
        <begin position="691"/>
        <end position="710"/>
    </location>
</feature>
<feature type="compositionally biased region" description="Basic and acidic residues" evidence="1">
    <location>
        <begin position="995"/>
        <end position="1008"/>
    </location>
</feature>
<feature type="compositionally biased region" description="Basic and acidic residues" evidence="1">
    <location>
        <begin position="578"/>
        <end position="587"/>
    </location>
</feature>
<feature type="compositionally biased region" description="Basic and acidic residues" evidence="1">
    <location>
        <begin position="507"/>
        <end position="522"/>
    </location>
</feature>
<feature type="compositionally biased region" description="Acidic residues" evidence="1">
    <location>
        <begin position="968"/>
        <end position="994"/>
    </location>
</feature>
<feature type="compositionally biased region" description="Basic and acidic residues" evidence="1">
    <location>
        <begin position="461"/>
        <end position="470"/>
    </location>
</feature>
<evidence type="ECO:0000256" key="1">
    <source>
        <dbReference type="SAM" id="MobiDB-lite"/>
    </source>
</evidence>
<dbReference type="EMBL" id="KE720810">
    <property type="protein sequence ID" value="ERF75519.1"/>
    <property type="molecule type" value="Genomic_DNA"/>
</dbReference>
<dbReference type="GeneID" id="19244133"/>
<evidence type="ECO:0000313" key="3">
    <source>
        <dbReference type="Proteomes" id="UP000019373"/>
    </source>
</evidence>
<gene>
    <name evidence="2" type="ORF">EPUS_09306</name>
</gene>
<dbReference type="AlphaFoldDB" id="U1I0V6"/>
<feature type="compositionally biased region" description="Basic and acidic residues" evidence="1">
    <location>
        <begin position="543"/>
        <end position="570"/>
    </location>
</feature>
<reference evidence="3" key="1">
    <citation type="journal article" date="2014" name="BMC Genomics">
        <title>Genome characteristics reveal the impact of lichenization on lichen-forming fungus Endocarpon pusillum Hedwig (Verrucariales, Ascomycota).</title>
        <authorList>
            <person name="Wang Y.-Y."/>
            <person name="Liu B."/>
            <person name="Zhang X.-Y."/>
            <person name="Zhou Q.-M."/>
            <person name="Zhang T."/>
            <person name="Li H."/>
            <person name="Yu Y.-F."/>
            <person name="Zhang X.-L."/>
            <person name="Hao X.-Y."/>
            <person name="Wang M."/>
            <person name="Wang L."/>
            <person name="Wei J.-C."/>
        </authorList>
    </citation>
    <scope>NUCLEOTIDE SEQUENCE [LARGE SCALE GENOMIC DNA]</scope>
    <source>
        <strain evidence="3">Z07020 / HMAS-L-300199</strain>
    </source>
</reference>
<feature type="compositionally biased region" description="Low complexity" evidence="1">
    <location>
        <begin position="439"/>
        <end position="457"/>
    </location>
</feature>
<dbReference type="RefSeq" id="XP_007787150.1">
    <property type="nucleotide sequence ID" value="XM_007788960.1"/>
</dbReference>
<feature type="compositionally biased region" description="Basic and acidic residues" evidence="1">
    <location>
        <begin position="655"/>
        <end position="676"/>
    </location>
</feature>
<proteinExistence type="predicted"/>
<dbReference type="Proteomes" id="UP000019373">
    <property type="component" value="Unassembled WGS sequence"/>
</dbReference>
<dbReference type="HOGENOM" id="CLU_276704_0_0_1"/>
<name>U1I0V6_ENDPU</name>
<feature type="region of interest" description="Disordered" evidence="1">
    <location>
        <begin position="377"/>
        <end position="750"/>
    </location>
</feature>
<evidence type="ECO:0000313" key="2">
    <source>
        <dbReference type="EMBL" id="ERF75519.1"/>
    </source>
</evidence>
<keyword evidence="3" id="KW-1185">Reference proteome</keyword>
<feature type="compositionally biased region" description="Basic and acidic residues" evidence="1">
    <location>
        <begin position="1022"/>
        <end position="1036"/>
    </location>
</feature>
<protein>
    <submittedName>
        <fullName evidence="2">Uncharacterized protein</fullName>
    </submittedName>
</protein>
<feature type="compositionally biased region" description="Basic and acidic residues" evidence="1">
    <location>
        <begin position="1131"/>
        <end position="1149"/>
    </location>
</feature>
<feature type="compositionally biased region" description="Polar residues" evidence="1">
    <location>
        <begin position="1114"/>
        <end position="1125"/>
    </location>
</feature>
<feature type="region of interest" description="Disordered" evidence="1">
    <location>
        <begin position="942"/>
        <end position="1149"/>
    </location>
</feature>
<accession>U1I0V6</accession>
<organism evidence="2 3">
    <name type="scientific">Endocarpon pusillum (strain Z07020 / HMAS-L-300199)</name>
    <name type="common">Lichen-forming fungus</name>
    <dbReference type="NCBI Taxonomy" id="1263415"/>
    <lineage>
        <taxon>Eukaryota</taxon>
        <taxon>Fungi</taxon>
        <taxon>Dikarya</taxon>
        <taxon>Ascomycota</taxon>
        <taxon>Pezizomycotina</taxon>
        <taxon>Eurotiomycetes</taxon>
        <taxon>Chaetothyriomycetidae</taxon>
        <taxon>Verrucariales</taxon>
        <taxon>Verrucariaceae</taxon>
        <taxon>Endocarpon</taxon>
    </lineage>
</organism>
<feature type="compositionally biased region" description="Basic and acidic residues" evidence="1">
    <location>
        <begin position="608"/>
        <end position="635"/>
    </location>
</feature>
<feature type="compositionally biased region" description="Polar residues" evidence="1">
    <location>
        <begin position="391"/>
        <end position="407"/>
    </location>
</feature>
<sequence length="1149" mass="129027">MDNGGKTKVITSAARNLGKNPLLLLPRNAKTLTAAVGGLLSLSGLISPDNPISQAGGELNPSLAGLLNLAEPLISHASPGSDLSFDIGELGRLSSEPESGETSGNLPFFLEAASTLVPLAAGRRRSRSVSSSSSSSDSTEFDFDIHSASRHIYFPKFRAKNHLWHLPNLHKATLDIVQAVWKLYYKSASSSEFERKVAAANHIIQQALGGYVSSTRDKSIDPEFYGQVRVGHFLAVRTALDSVTDRLTEIQNGDYHSKRTVSIIQGCGRQLLHIQEVSEQVAHTSGAISDFVFDRVRYLAFSFLVLHVEKALAILHNLQYALVNPDNLCLAKFLCTLYKCIDEHHDAATIKRVKNEILRTSESSEFLSDNPEFYNKSVSDWDEPNKDDPLSSCSSPGIASDTTASISRNHRSRRMSPKNLLRGLDPGNIVPEGERRSRSGSQSQSQPARAQSAPPSKGKAKKPEVSSHLEDGEEINYPLLPPAQESTVQKRPVRVGEMETGSPSRQGENDTRQGLEPSDHIRIPGGFDDSVPENDLNEGSQGRGEENRRWKGKDREYNDVPDPYDREGKEKRRGKGKGRLEPSDHIRIPGGFDDSVPENDLNEGSQGRGEENRRWKGKDREYNDVPDPYDREGKEKRRGKGKGREYNDSPSFYDRNSHYDRGGPGHYDREGEEKRRMNGKGRGYNDGPGFYDRDSHYDRGGPGRYHKDGYDSYSDSAFESEIDKSGEGSSESADDSVEEVMPSTERTQYNPRTRSLQEIERSMGKSFPSMNLTDGVVVGWNWVGRIGTRVCVLYRKGGAQTGRVEAGSLHSFEKSAATNIAAQMQSNVQNRSTEDASMSEPYYNKDHVKGLGTVFWDAGEASDPLSVLQPSKQPGTVYPWIYIEVEWKHTKRITLEPRWTLPRLLKKSKYWVACMIYSTAEQQERAIQKALWPRRKIPKAVLPSDPYTENPYSRRRRSLSMARKAVEDQTDSDESEYLADEEAREEEEEEEYKEGEEKGRQARSKTHDSGYASVEPAGPASYRKDAPRKSDREGSRWRSQSWNSHESHRSRDNASPERNFPERRYRSRSSIEEVPRETADGRGRANQSSQPRSGREYSSPSRYRSSLRDMWPQRSPNSATSSSQLHSRKSAMKDSDRPRRRDRSVSFRS</sequence>